<dbReference type="Pfam" id="PF00059">
    <property type="entry name" value="Lectin_C"/>
    <property type="match status" value="1"/>
</dbReference>
<comment type="subcellular location">
    <subcellularLocation>
        <location evidence="1">Cell membrane</location>
        <topology evidence="1">Single-pass type II membrane protein</topology>
    </subcellularLocation>
    <subcellularLocation>
        <location evidence="2">Secreted</location>
    </subcellularLocation>
</comment>
<protein>
    <recommendedName>
        <fullName evidence="4">C-type lectin domain-containing protein</fullName>
    </recommendedName>
</protein>
<dbReference type="GO" id="GO:0005886">
    <property type="term" value="C:plasma membrane"/>
    <property type="evidence" value="ECO:0007669"/>
    <property type="project" value="UniProtKB-SubCell"/>
</dbReference>
<accession>A0A670ITG4</accession>
<reference evidence="5" key="3">
    <citation type="submission" date="2025-09" db="UniProtKB">
        <authorList>
            <consortium name="Ensembl"/>
        </authorList>
    </citation>
    <scope>IDENTIFICATION</scope>
</reference>
<dbReference type="GO" id="GO:0005576">
    <property type="term" value="C:extracellular region"/>
    <property type="evidence" value="ECO:0007669"/>
    <property type="project" value="UniProtKB-SubCell"/>
</dbReference>
<dbReference type="GeneTree" id="ENSGT00940000155319"/>
<evidence type="ECO:0000256" key="3">
    <source>
        <dbReference type="ARBA" id="ARBA00022525"/>
    </source>
</evidence>
<feature type="domain" description="C-type lectin" evidence="4">
    <location>
        <begin position="23"/>
        <end position="95"/>
    </location>
</feature>
<reference evidence="5" key="2">
    <citation type="submission" date="2025-08" db="UniProtKB">
        <authorList>
            <consortium name="Ensembl"/>
        </authorList>
    </citation>
    <scope>IDENTIFICATION</scope>
</reference>
<dbReference type="InterPro" id="IPR001304">
    <property type="entry name" value="C-type_lectin-like"/>
</dbReference>
<dbReference type="Ensembl" id="ENSPMRT00000015465.1">
    <property type="protein sequence ID" value="ENSPMRP00000014482.1"/>
    <property type="gene ID" value="ENSPMRG00000009639.1"/>
</dbReference>
<dbReference type="PROSITE" id="PS50041">
    <property type="entry name" value="C_TYPE_LECTIN_2"/>
    <property type="match status" value="1"/>
</dbReference>
<proteinExistence type="predicted"/>
<evidence type="ECO:0000313" key="6">
    <source>
        <dbReference type="Proteomes" id="UP000472272"/>
    </source>
</evidence>
<sequence>MSHRETYDIDSNLSHFLILFLSIGGSCEVLPTSEGNWTYSQNYCASFDAFLVMIDSEEEMSFLRRYKGPADHWIGLQRMDNQEPWKWINDTIFNNCFALGGREKGRGNFNPLQNVSSHEQYNHYIHLGLHIKLNICHPNAMPCQLRGHAWSQYPLSLLSCSIATPAGGNH</sequence>
<name>A0A670ITG4_PODMU</name>
<dbReference type="PROSITE" id="PS51257">
    <property type="entry name" value="PROKAR_LIPOPROTEIN"/>
    <property type="match status" value="1"/>
</dbReference>
<dbReference type="SMART" id="SM00034">
    <property type="entry name" value="CLECT"/>
    <property type="match status" value="1"/>
</dbReference>
<evidence type="ECO:0000313" key="5">
    <source>
        <dbReference type="Ensembl" id="ENSPMRP00000014482.1"/>
    </source>
</evidence>
<dbReference type="AlphaFoldDB" id="A0A670ITG4"/>
<dbReference type="Proteomes" id="UP000472272">
    <property type="component" value="Chromosome 2"/>
</dbReference>
<dbReference type="PANTHER" id="PTHR45710:SF35">
    <property type="entry name" value="C-TYPE LECTIN DOMAIN FAMILY 2 MEMBER D"/>
    <property type="match status" value="1"/>
</dbReference>
<evidence type="ECO:0000256" key="1">
    <source>
        <dbReference type="ARBA" id="ARBA00004401"/>
    </source>
</evidence>
<reference evidence="5 6" key="1">
    <citation type="journal article" date="2019" name="Proc. Natl. Acad. Sci. U.S.A.">
        <title>Regulatory changes in pterin and carotenoid genes underlie balanced color polymorphisms in the wall lizard.</title>
        <authorList>
            <person name="Andrade P."/>
            <person name="Pinho C."/>
            <person name="Perez I de Lanuza G."/>
            <person name="Afonso S."/>
            <person name="Brejcha J."/>
            <person name="Rubin C.J."/>
            <person name="Wallerman O."/>
            <person name="Pereira P."/>
            <person name="Sabatino S.J."/>
            <person name="Bellati A."/>
            <person name="Pellitteri-Rosa D."/>
            <person name="Bosakova Z."/>
            <person name="Bunikis I."/>
            <person name="Carretero M.A."/>
            <person name="Feiner N."/>
            <person name="Marsik P."/>
            <person name="Pauperio F."/>
            <person name="Salvi D."/>
            <person name="Soler L."/>
            <person name="While G.M."/>
            <person name="Uller T."/>
            <person name="Font E."/>
            <person name="Andersson L."/>
            <person name="Carneiro M."/>
        </authorList>
    </citation>
    <scope>NUCLEOTIDE SEQUENCE</scope>
</reference>
<dbReference type="InterPro" id="IPR050828">
    <property type="entry name" value="C-type_lectin/matrix_domain"/>
</dbReference>
<dbReference type="PANTHER" id="PTHR45710">
    <property type="entry name" value="C-TYPE LECTIN DOMAIN-CONTAINING PROTEIN 180"/>
    <property type="match status" value="1"/>
</dbReference>
<dbReference type="SUPFAM" id="SSF56436">
    <property type="entry name" value="C-type lectin-like"/>
    <property type="match status" value="1"/>
</dbReference>
<keyword evidence="3" id="KW-0964">Secreted</keyword>
<dbReference type="Gene3D" id="3.10.100.10">
    <property type="entry name" value="Mannose-Binding Protein A, subunit A"/>
    <property type="match status" value="1"/>
</dbReference>
<evidence type="ECO:0000256" key="2">
    <source>
        <dbReference type="ARBA" id="ARBA00004613"/>
    </source>
</evidence>
<organism evidence="5 6">
    <name type="scientific">Podarcis muralis</name>
    <name type="common">Wall lizard</name>
    <name type="synonym">Lacerta muralis</name>
    <dbReference type="NCBI Taxonomy" id="64176"/>
    <lineage>
        <taxon>Eukaryota</taxon>
        <taxon>Metazoa</taxon>
        <taxon>Chordata</taxon>
        <taxon>Craniata</taxon>
        <taxon>Vertebrata</taxon>
        <taxon>Euteleostomi</taxon>
        <taxon>Lepidosauria</taxon>
        <taxon>Squamata</taxon>
        <taxon>Bifurcata</taxon>
        <taxon>Unidentata</taxon>
        <taxon>Episquamata</taxon>
        <taxon>Laterata</taxon>
        <taxon>Lacertibaenia</taxon>
        <taxon>Lacertidae</taxon>
        <taxon>Podarcis</taxon>
    </lineage>
</organism>
<dbReference type="InterPro" id="IPR016187">
    <property type="entry name" value="CTDL_fold"/>
</dbReference>
<dbReference type="InterPro" id="IPR016186">
    <property type="entry name" value="C-type_lectin-like/link_sf"/>
</dbReference>
<evidence type="ECO:0000259" key="4">
    <source>
        <dbReference type="PROSITE" id="PS50041"/>
    </source>
</evidence>
<keyword evidence="6" id="KW-1185">Reference proteome</keyword>